<sequence>MPEPQQHQLEIEQILDISLPSAVQQLNPDWPGSEQVELYIKRDDLIHPVISGNKWRKLKYALTETMDNGVAEIISFGGGHSNHLHALGYACMKLNIQLIALVRGDYSQHPTETLKDLQRWGSQVHYLDKLSYRKRSDADFIGKWQAAHPNALIIPEGGSQTLALAGVGEICAELTQHFDTIVTPVGSGGTLAGLVTARPESSLLGIAVLKGEGYLEQLVTELLPEGACNPWKILHQFHCGGYARVTTELTEFCRDFHLQSGIAIEPVYSGKLFFALKQLLAEGYFKPGSRILALHTGGLRT</sequence>
<dbReference type="InterPro" id="IPR036052">
    <property type="entry name" value="TrpB-like_PALP_sf"/>
</dbReference>
<dbReference type="PIRSF" id="PIRSF006278">
    <property type="entry name" value="ACCD_DCysDesulf"/>
    <property type="match status" value="1"/>
</dbReference>
<dbReference type="RefSeq" id="WP_062482277.1">
    <property type="nucleotide sequence ID" value="NZ_CP013650.1"/>
</dbReference>
<evidence type="ECO:0000256" key="3">
    <source>
        <dbReference type="ARBA" id="ARBA00022898"/>
    </source>
</evidence>
<dbReference type="STRING" id="1526571.AT746_15970"/>
<feature type="domain" description="Tryptophan synthase beta chain-like PALP" evidence="6">
    <location>
        <begin position="35"/>
        <end position="297"/>
    </location>
</feature>
<evidence type="ECO:0000313" key="8">
    <source>
        <dbReference type="Proteomes" id="UP000068447"/>
    </source>
</evidence>
<dbReference type="GO" id="GO:0019148">
    <property type="term" value="F:D-cysteine desulfhydrase activity"/>
    <property type="evidence" value="ECO:0007669"/>
    <property type="project" value="TreeGrafter"/>
</dbReference>
<accession>A0A0U2ZKS1</accession>
<dbReference type="PANTHER" id="PTHR43780">
    <property type="entry name" value="1-AMINOCYCLOPROPANE-1-CARBOXYLATE DEAMINASE-RELATED"/>
    <property type="match status" value="1"/>
</dbReference>
<dbReference type="OrthoDB" id="9801249at2"/>
<proteinExistence type="inferred from homology"/>
<feature type="modified residue" description="N6-(pyridoxal phosphate)lysine" evidence="5">
    <location>
        <position position="54"/>
    </location>
</feature>
<reference evidence="7 8" key="1">
    <citation type="submission" date="2015-12" db="EMBL/GenBank/DDBJ databases">
        <title>Complete genome of Lacimicrobium alkaliphilum KCTC 32984.</title>
        <authorList>
            <person name="Kim S.-G."/>
            <person name="Lee Y.-J."/>
        </authorList>
    </citation>
    <scope>NUCLEOTIDE SEQUENCE [LARGE SCALE GENOMIC DNA]</scope>
    <source>
        <strain evidence="7 8">YelD216</strain>
    </source>
</reference>
<dbReference type="KEGG" id="lal:AT746_15970"/>
<keyword evidence="8" id="KW-1185">Reference proteome</keyword>
<name>A0A0U2ZKS1_9ALTE</name>
<dbReference type="PANTHER" id="PTHR43780:SF2">
    <property type="entry name" value="1-AMINOCYCLOPROPANE-1-CARBOXYLATE DEAMINASE-RELATED"/>
    <property type="match status" value="1"/>
</dbReference>
<organism evidence="7 8">
    <name type="scientific">Lacimicrobium alkaliphilum</name>
    <dbReference type="NCBI Taxonomy" id="1526571"/>
    <lineage>
        <taxon>Bacteria</taxon>
        <taxon>Pseudomonadati</taxon>
        <taxon>Pseudomonadota</taxon>
        <taxon>Gammaproteobacteria</taxon>
        <taxon>Alteromonadales</taxon>
        <taxon>Alteromonadaceae</taxon>
        <taxon>Lacimicrobium</taxon>
    </lineage>
</organism>
<protein>
    <submittedName>
        <fullName evidence="7">Cysteine desulfhydrase</fullName>
    </submittedName>
</protein>
<comment type="cofactor">
    <cofactor evidence="1">
        <name>pyridoxal 5'-phosphate</name>
        <dbReference type="ChEBI" id="CHEBI:597326"/>
    </cofactor>
</comment>
<evidence type="ECO:0000256" key="4">
    <source>
        <dbReference type="PIRSR" id="PIRSR006278-1"/>
    </source>
</evidence>
<dbReference type="InterPro" id="IPR001926">
    <property type="entry name" value="TrpB-like_PALP"/>
</dbReference>
<evidence type="ECO:0000256" key="5">
    <source>
        <dbReference type="PIRSR" id="PIRSR006278-2"/>
    </source>
</evidence>
<dbReference type="InterPro" id="IPR027278">
    <property type="entry name" value="ACCD_DCysDesulf"/>
</dbReference>
<comment type="similarity">
    <text evidence="2">Belongs to the ACC deaminase/D-cysteine desulfhydrase family.</text>
</comment>
<evidence type="ECO:0000313" key="7">
    <source>
        <dbReference type="EMBL" id="ALS99607.1"/>
    </source>
</evidence>
<dbReference type="Gene3D" id="3.40.50.1100">
    <property type="match status" value="2"/>
</dbReference>
<keyword evidence="3 5" id="KW-0663">Pyridoxal phosphate</keyword>
<evidence type="ECO:0000256" key="2">
    <source>
        <dbReference type="ARBA" id="ARBA00008639"/>
    </source>
</evidence>
<dbReference type="Proteomes" id="UP000068447">
    <property type="component" value="Chromosome"/>
</dbReference>
<dbReference type="Pfam" id="PF00291">
    <property type="entry name" value="PALP"/>
    <property type="match status" value="1"/>
</dbReference>
<dbReference type="AlphaFoldDB" id="A0A0U2ZKS1"/>
<evidence type="ECO:0000256" key="1">
    <source>
        <dbReference type="ARBA" id="ARBA00001933"/>
    </source>
</evidence>
<feature type="active site" description="Nucleophile" evidence="4">
    <location>
        <position position="81"/>
    </location>
</feature>
<dbReference type="EMBL" id="CP013650">
    <property type="protein sequence ID" value="ALS99607.1"/>
    <property type="molecule type" value="Genomic_DNA"/>
</dbReference>
<dbReference type="SUPFAM" id="SSF53686">
    <property type="entry name" value="Tryptophan synthase beta subunit-like PLP-dependent enzymes"/>
    <property type="match status" value="1"/>
</dbReference>
<evidence type="ECO:0000259" key="6">
    <source>
        <dbReference type="Pfam" id="PF00291"/>
    </source>
</evidence>
<gene>
    <name evidence="7" type="ORF">AT746_15970</name>
</gene>